<dbReference type="AlphaFoldDB" id="A0A9W6U0A9"/>
<comment type="caution">
    <text evidence="2">The sequence shown here is derived from an EMBL/GenBank/DDBJ whole genome shotgun (WGS) entry which is preliminary data.</text>
</comment>
<dbReference type="EMBL" id="BSXW01000478">
    <property type="protein sequence ID" value="GMF23500.1"/>
    <property type="molecule type" value="Genomic_DNA"/>
</dbReference>
<evidence type="ECO:0000313" key="2">
    <source>
        <dbReference type="EMBL" id="GMF23500.1"/>
    </source>
</evidence>
<evidence type="ECO:0000313" key="3">
    <source>
        <dbReference type="Proteomes" id="UP001165083"/>
    </source>
</evidence>
<dbReference type="Proteomes" id="UP001165083">
    <property type="component" value="Unassembled WGS sequence"/>
</dbReference>
<feature type="signal peptide" evidence="1">
    <location>
        <begin position="1"/>
        <end position="23"/>
    </location>
</feature>
<feature type="chain" id="PRO_5040880404" evidence="1">
    <location>
        <begin position="24"/>
        <end position="295"/>
    </location>
</feature>
<sequence length="295" mass="32014">MMIRLRVVFALLVAVSGFPATEGIDWTFWNDDDSSASESTSIVSATASPKSTNSAVSSSLDAATAVDLSSGSSSIDDDEMLSSMATHASAKSTVESTYRNWVGPWSISPDAACYREAHIMDTCPQNYDRNEATNTCWTECPLAYPVECGMECIQQNSDCGMEVASKVTAVAMTIFSSATFGVFGELAKLGQTISWAVKCTNSMMLVMRGIIRYIRNMKTEDPQASDRKILLLLYQTGTVVTDLPIAITVCMGKAVSPNLRMSQYVIGTAQSMLMQALAHDDDIISSWAKFRAFLK</sequence>
<protein>
    <submittedName>
        <fullName evidence="2">Unnamed protein product</fullName>
    </submittedName>
</protein>
<proteinExistence type="predicted"/>
<keyword evidence="3" id="KW-1185">Reference proteome</keyword>
<reference evidence="2" key="1">
    <citation type="submission" date="2023-04" db="EMBL/GenBank/DDBJ databases">
        <title>Phytophthora lilii NBRC 32176.</title>
        <authorList>
            <person name="Ichikawa N."/>
            <person name="Sato H."/>
            <person name="Tonouchi N."/>
        </authorList>
    </citation>
    <scope>NUCLEOTIDE SEQUENCE</scope>
    <source>
        <strain evidence="2">NBRC 32176</strain>
    </source>
</reference>
<organism evidence="2 3">
    <name type="scientific">Phytophthora lilii</name>
    <dbReference type="NCBI Taxonomy" id="2077276"/>
    <lineage>
        <taxon>Eukaryota</taxon>
        <taxon>Sar</taxon>
        <taxon>Stramenopiles</taxon>
        <taxon>Oomycota</taxon>
        <taxon>Peronosporomycetes</taxon>
        <taxon>Peronosporales</taxon>
        <taxon>Peronosporaceae</taxon>
        <taxon>Phytophthora</taxon>
    </lineage>
</organism>
<name>A0A9W6U0A9_9STRA</name>
<accession>A0A9W6U0A9</accession>
<dbReference type="OrthoDB" id="112984at2759"/>
<keyword evidence="1" id="KW-0732">Signal</keyword>
<evidence type="ECO:0000256" key="1">
    <source>
        <dbReference type="SAM" id="SignalP"/>
    </source>
</evidence>
<gene>
    <name evidence="2" type="ORF">Plil01_000949700</name>
</gene>